<evidence type="ECO:0000313" key="5">
    <source>
        <dbReference type="Proteomes" id="UP001595476"/>
    </source>
</evidence>
<evidence type="ECO:0000256" key="2">
    <source>
        <dbReference type="ARBA" id="ARBA00023157"/>
    </source>
</evidence>
<dbReference type="SMART" id="SM00560">
    <property type="entry name" value="LamGL"/>
    <property type="match status" value="1"/>
</dbReference>
<dbReference type="InterPro" id="IPR046524">
    <property type="entry name" value="DUF6701"/>
</dbReference>
<dbReference type="Proteomes" id="UP001595476">
    <property type="component" value="Unassembled WGS sequence"/>
</dbReference>
<keyword evidence="2" id="KW-1015">Disulfide bond</keyword>
<evidence type="ECO:0000256" key="1">
    <source>
        <dbReference type="ARBA" id="ARBA00022729"/>
    </source>
</evidence>
<dbReference type="Pfam" id="PF13385">
    <property type="entry name" value="Laminin_G_3"/>
    <property type="match status" value="1"/>
</dbReference>
<protein>
    <submittedName>
        <fullName evidence="4">DUF6701 domain-containing protein</fullName>
    </submittedName>
</protein>
<keyword evidence="1" id="KW-0732">Signal</keyword>
<evidence type="ECO:0000259" key="3">
    <source>
        <dbReference type="SMART" id="SM00560"/>
    </source>
</evidence>
<comment type="caution">
    <text evidence="4">The sequence shown here is derived from an EMBL/GenBank/DDBJ whole genome shotgun (WGS) entry which is preliminary data.</text>
</comment>
<dbReference type="Gene3D" id="2.60.120.200">
    <property type="match status" value="1"/>
</dbReference>
<organism evidence="4 5">
    <name type="scientific">Litoribrevibacter euphylliae</name>
    <dbReference type="NCBI Taxonomy" id="1834034"/>
    <lineage>
        <taxon>Bacteria</taxon>
        <taxon>Pseudomonadati</taxon>
        <taxon>Pseudomonadota</taxon>
        <taxon>Gammaproteobacteria</taxon>
        <taxon>Oceanospirillales</taxon>
        <taxon>Oceanospirillaceae</taxon>
        <taxon>Litoribrevibacter</taxon>
    </lineage>
</organism>
<dbReference type="SUPFAM" id="SSF49899">
    <property type="entry name" value="Concanavalin A-like lectins/glucanases"/>
    <property type="match status" value="1"/>
</dbReference>
<dbReference type="EMBL" id="JBHRSZ010000006">
    <property type="protein sequence ID" value="MFC3152356.1"/>
    <property type="molecule type" value="Genomic_DNA"/>
</dbReference>
<dbReference type="InterPro" id="IPR013320">
    <property type="entry name" value="ConA-like_dom_sf"/>
</dbReference>
<dbReference type="RefSeq" id="WP_386722283.1">
    <property type="nucleotide sequence ID" value="NZ_JBHRSZ010000006.1"/>
</dbReference>
<reference evidence="5" key="1">
    <citation type="journal article" date="2019" name="Int. J. Syst. Evol. Microbiol.">
        <title>The Global Catalogue of Microorganisms (GCM) 10K type strain sequencing project: providing services to taxonomists for standard genome sequencing and annotation.</title>
        <authorList>
            <consortium name="The Broad Institute Genomics Platform"/>
            <consortium name="The Broad Institute Genome Sequencing Center for Infectious Disease"/>
            <person name="Wu L."/>
            <person name="Ma J."/>
        </authorList>
    </citation>
    <scope>NUCLEOTIDE SEQUENCE [LARGE SCALE GENOMIC DNA]</scope>
    <source>
        <strain evidence="5">KCTC 52438</strain>
    </source>
</reference>
<dbReference type="Gene3D" id="2.60.40.2080">
    <property type="match status" value="1"/>
</dbReference>
<dbReference type="Pfam" id="PF20419">
    <property type="entry name" value="DUF6701"/>
    <property type="match status" value="1"/>
</dbReference>
<gene>
    <name evidence="4" type="ORF">ACFOEK_15080</name>
</gene>
<dbReference type="InterPro" id="IPR037221">
    <property type="entry name" value="H-type_lectin_dom_sf"/>
</dbReference>
<sequence length="1623" mass="173403">MEARTVTLDSTFDTGAYTSVTFNQPFTSVPVVFVMATTDGGDSAMTRIRNVTTTGFEVAAVEPESEDGPHVGMTVHYFAIEPGTNTLPSGHQITAGMFSYNGQSFNNTGPGGGLDRNDSTTLTTPGVTGAATFVQLQTMNNSPAHAPSGELQPWMGAVVTSQADDEFNVTIDRSEDYDSTSGPNFRVDAISNESLGYLYLPSDVQGSFISTSNTSILYETQNTSSKFVGYSNGCTTHNFSGTYSAPPLVIASKVTRNEADGGWFRRCSLSNTSVGLLVDEDQRQDSERSHIAEAASLLVFSSDFSYDSEYVPPTPANDLVVEAGRVTVNSVGNWQTVEFNQSYESTPAVFVLTDNANPDPQAFRIRNVTQDSFEVIALEPPGANNATLPDMEVHYVVFPVGQFEFPNNGPKLEVNILSMTNFQSKSVSGSSYLNLPFSRTDFSSAPSVLVQVQSKVNGSSTSNTPWLTGFANNVTSTGAQISMDRAEVQGGSVSSEEQVAYLAIENGIIPDFKDLSGNVISGEVLRSSDSVTHDCTSIGFQQSYSGPPLVVGNKQTRDGADGGWTRRCSVSNSDVQLKIDEDTDSDNDRSHTTEVVSFIAFSDSFVADFSNRAYYKLDETVWNGSANEVQNSANTSGLHGQAIGGASSTPARVCYGANLDGSPAYLSIPDDDSLDISDELTVTAWIHPNSYGSELKSIVSKDENFEFHLNSSGRINWWWGGGNRELTGNDLIPLNQWTHVAIVYSQSQPYQAIYVNGTLDVAKTEDLGALTLNSDTLQIGADDQSGSTQPQRYWDGLIDEVRIYSRAISEAGIQDIMDYTHPCVSALDHLEISAVEEGNTCSNLAVTITACADSSSPCNSTSRLLDYAETVSLQVIDNSGAAISRGSWFVGSGKGTLTDPTADDGAANYQFHINDQGQAVVELSYIYADQIKLRVSDSVNNRTADSDDISFSDNAFLIQWTDPIDADPSDNLPTVAVAGRAHQATISYVRRDRDTADPMDQCGVVTDYEGSKDLYAWYTDRGAFSSPLPPAPSVSASSTVLLPSSKPGTVNFTGVNFTSGVASVSLGTTDVGKFSISVSDESGYVSSLDGSVVEVTGTSSDAIVRPFGLTMDLHDASVTPTCSTSGSRNTALTGVSYAAGPSDSAYKKAGESFHLTVRSVLWESVDDNAENSGLGDGVPDSGSDLYDNACTNSFGQENTAETVTTSISNFLPVAGVQGELLGEVAGNLVFSGFSAGVSTNTTNYDEVGIFSLSGALTSGSYLGSGINLPVSLLNVGRFIPNHFTVSHSPTPPVLDDATGWACDFTYQSQDFQLESDIVLSLTAHEVGGDITENYGGEGTAEDYFKLAALDPQSATNVTVANNVTNRNPTLAFDPSISSALITEADDYDGDAVITFSGFLFSYQREDNQVGSSDALLFGDAGDMPFEANLDWILDKGQLTDLDGACLNNPSLCEDYTIANLTGTEIRYGRAWIGNNSGSELVPLELVLRTEYWSEVSAANNRYAFVVNTDDSCSDDVWSDTDLSLDQYTGKLNPGSPGDVSASLGVFDQGQGIIRLNKPTQPNQGPGQGNEGSVNVTLDVEDWLKYDFLIQTPTNIPNENPVGTGTFGIFSGREPVFYLRESYR</sequence>
<feature type="domain" description="LamG-like jellyroll fold" evidence="3">
    <location>
        <begin position="678"/>
        <end position="811"/>
    </location>
</feature>
<proteinExistence type="predicted"/>
<dbReference type="SUPFAM" id="SSF141086">
    <property type="entry name" value="Agglutinin HPA-like"/>
    <property type="match status" value="1"/>
</dbReference>
<evidence type="ECO:0000313" key="4">
    <source>
        <dbReference type="EMBL" id="MFC3152356.1"/>
    </source>
</evidence>
<dbReference type="InterPro" id="IPR006558">
    <property type="entry name" value="LamG-like"/>
</dbReference>
<keyword evidence="5" id="KW-1185">Reference proteome</keyword>
<name>A0ABV7HHT6_9GAMM</name>
<accession>A0ABV7HHT6</accession>